<dbReference type="GO" id="GO:0035303">
    <property type="term" value="P:regulation of dephosphorylation"/>
    <property type="evidence" value="ECO:0007669"/>
    <property type="project" value="TreeGrafter"/>
</dbReference>
<dbReference type="Gene3D" id="1.25.40.540">
    <property type="entry name" value="TAP42-like family"/>
    <property type="match status" value="1"/>
</dbReference>
<dbReference type="STRING" id="135208.A0A4Z0A8H4"/>
<dbReference type="Proteomes" id="UP000298061">
    <property type="component" value="Unassembled WGS sequence"/>
</dbReference>
<feature type="compositionally biased region" description="Basic and acidic residues" evidence="1">
    <location>
        <begin position="348"/>
        <end position="371"/>
    </location>
</feature>
<evidence type="ECO:0000256" key="1">
    <source>
        <dbReference type="SAM" id="MobiDB-lite"/>
    </source>
</evidence>
<dbReference type="EMBL" id="SFCI01000097">
    <property type="protein sequence ID" value="TFY82564.1"/>
    <property type="molecule type" value="Genomic_DNA"/>
</dbReference>
<evidence type="ECO:0000313" key="2">
    <source>
        <dbReference type="EMBL" id="TFY82564.1"/>
    </source>
</evidence>
<dbReference type="InterPro" id="IPR007304">
    <property type="entry name" value="TAP46-like"/>
</dbReference>
<organism evidence="2 3">
    <name type="scientific">Hericium alpestre</name>
    <dbReference type="NCBI Taxonomy" id="135208"/>
    <lineage>
        <taxon>Eukaryota</taxon>
        <taxon>Fungi</taxon>
        <taxon>Dikarya</taxon>
        <taxon>Basidiomycota</taxon>
        <taxon>Agaricomycotina</taxon>
        <taxon>Agaricomycetes</taxon>
        <taxon>Russulales</taxon>
        <taxon>Hericiaceae</taxon>
        <taxon>Hericium</taxon>
    </lineage>
</organism>
<evidence type="ECO:0008006" key="4">
    <source>
        <dbReference type="Google" id="ProtNLM"/>
    </source>
</evidence>
<dbReference type="GO" id="GO:0051721">
    <property type="term" value="F:protein phosphatase 2A binding"/>
    <property type="evidence" value="ECO:0007669"/>
    <property type="project" value="TreeGrafter"/>
</dbReference>
<dbReference type="OrthoDB" id="10261753at2759"/>
<reference evidence="2 3" key="1">
    <citation type="submission" date="2019-02" db="EMBL/GenBank/DDBJ databases">
        <title>Genome sequencing of the rare red list fungi Hericium alpestre (H. flagellum).</title>
        <authorList>
            <person name="Buettner E."/>
            <person name="Kellner H."/>
        </authorList>
    </citation>
    <scope>NUCLEOTIDE SEQUENCE [LARGE SCALE GENOMIC DNA]</scope>
    <source>
        <strain evidence="2 3">DSM 108284</strain>
    </source>
</reference>
<dbReference type="InterPro" id="IPR038511">
    <property type="entry name" value="TAP42/TAP46-like_sf"/>
</dbReference>
<dbReference type="GO" id="GO:0005829">
    <property type="term" value="C:cytosol"/>
    <property type="evidence" value="ECO:0007669"/>
    <property type="project" value="TreeGrafter"/>
</dbReference>
<dbReference type="AlphaFoldDB" id="A0A4Z0A8H4"/>
<comment type="caution">
    <text evidence="2">The sequence shown here is derived from an EMBL/GenBank/DDBJ whole genome shotgun (WGS) entry which is preliminary data.</text>
</comment>
<feature type="region of interest" description="Disordered" evidence="1">
    <location>
        <begin position="234"/>
        <end position="276"/>
    </location>
</feature>
<gene>
    <name evidence="2" type="ORF">EWM64_g1452</name>
</gene>
<feature type="region of interest" description="Disordered" evidence="1">
    <location>
        <begin position="323"/>
        <end position="381"/>
    </location>
</feature>
<dbReference type="PANTHER" id="PTHR10933:SF9">
    <property type="entry name" value="IMMUNOGLOBULIN-BINDING PROTEIN 1"/>
    <property type="match status" value="1"/>
</dbReference>
<protein>
    <recommendedName>
        <fullName evidence="4">TAP42-like protein</fullName>
    </recommendedName>
</protein>
<feature type="compositionally biased region" description="Basic and acidic residues" evidence="1">
    <location>
        <begin position="242"/>
        <end position="264"/>
    </location>
</feature>
<keyword evidence="3" id="KW-1185">Reference proteome</keyword>
<accession>A0A4Z0A8H4</accession>
<dbReference type="Pfam" id="PF04177">
    <property type="entry name" value="TAP42"/>
    <property type="match status" value="1"/>
</dbReference>
<evidence type="ECO:0000313" key="3">
    <source>
        <dbReference type="Proteomes" id="UP000298061"/>
    </source>
</evidence>
<name>A0A4Z0A8H4_9AGAM</name>
<dbReference type="PANTHER" id="PTHR10933">
    <property type="entry name" value="IMMUNOGLOBULIN-BINDING PROTEIN 1"/>
    <property type="match status" value="1"/>
</dbReference>
<sequence length="381" mass="42722">MDSLPAVFHRALAAASKASNLPTIQDETQELVESALKDLRNVLTRVADLALFSPNESFEDISTRDLIYLSVPYILADVEGRVLVAERGNRLEHLCTSERYVRKFITELEMYGIITESERELFSKKASSIADAAKRRETKIKQYQKEKELRAKLEAIRKRRHVATTSSDESPNDYDLVASLLPSPSLSAADDENSETEDILRDATLLLLRLFYTQACSQLESLDQEFELLGSALPPVLQPPPEADRSAQEGEEWRLDAPRLDRQDGPLLDPKGKPLRPFTILPKDAADRARLQAQVFQPGHRLPTMTIDEYLEIEQERGNIITGGGAASVAQPTSKEQLALDAESDTAFGREKEEEKRLQDEAWARYTDENPRGAGNTMNRG</sequence>
<dbReference type="GO" id="GO:0009966">
    <property type="term" value="P:regulation of signal transduction"/>
    <property type="evidence" value="ECO:0007669"/>
    <property type="project" value="InterPro"/>
</dbReference>
<proteinExistence type="predicted"/>